<dbReference type="Proteomes" id="UP001230051">
    <property type="component" value="Unassembled WGS sequence"/>
</dbReference>
<dbReference type="AlphaFoldDB" id="A0AAD8FVJ5"/>
<evidence type="ECO:0000313" key="2">
    <source>
        <dbReference type="Proteomes" id="UP001230051"/>
    </source>
</evidence>
<organism evidence="1 2">
    <name type="scientific">Acipenser oxyrinchus oxyrinchus</name>
    <dbReference type="NCBI Taxonomy" id="40147"/>
    <lineage>
        <taxon>Eukaryota</taxon>
        <taxon>Metazoa</taxon>
        <taxon>Chordata</taxon>
        <taxon>Craniata</taxon>
        <taxon>Vertebrata</taxon>
        <taxon>Euteleostomi</taxon>
        <taxon>Actinopterygii</taxon>
        <taxon>Chondrostei</taxon>
        <taxon>Acipenseriformes</taxon>
        <taxon>Acipenseridae</taxon>
        <taxon>Acipenser</taxon>
    </lineage>
</organism>
<protein>
    <submittedName>
        <fullName evidence="1">Uncharacterized protein</fullName>
    </submittedName>
</protein>
<accession>A0AAD8FVJ5</accession>
<keyword evidence="2" id="KW-1185">Reference proteome</keyword>
<proteinExistence type="predicted"/>
<dbReference type="EMBL" id="JAGXEW010000041">
    <property type="protein sequence ID" value="KAK1153407.1"/>
    <property type="molecule type" value="Genomic_DNA"/>
</dbReference>
<evidence type="ECO:0000313" key="1">
    <source>
        <dbReference type="EMBL" id="KAK1153407.1"/>
    </source>
</evidence>
<reference evidence="1" key="1">
    <citation type="submission" date="2022-02" db="EMBL/GenBank/DDBJ databases">
        <title>Atlantic sturgeon de novo genome assembly.</title>
        <authorList>
            <person name="Stock M."/>
            <person name="Klopp C."/>
            <person name="Guiguen Y."/>
            <person name="Cabau C."/>
            <person name="Parinello H."/>
            <person name="Santidrian Yebra-Pimentel E."/>
            <person name="Kuhl H."/>
            <person name="Dirks R.P."/>
            <person name="Guessner J."/>
            <person name="Wuertz S."/>
            <person name="Du K."/>
            <person name="Schartl M."/>
        </authorList>
    </citation>
    <scope>NUCLEOTIDE SEQUENCE</scope>
    <source>
        <strain evidence="1">STURGEONOMICS-FGT-2020</strain>
        <tissue evidence="1">Whole blood</tissue>
    </source>
</reference>
<comment type="caution">
    <text evidence="1">The sequence shown here is derived from an EMBL/GenBank/DDBJ whole genome shotgun (WGS) entry which is preliminary data.</text>
</comment>
<sequence length="192" mass="22480">MLSVEGTVNFEPVVFSIHSGSEDSEEGSDSEFQVSVRLTEKEFCESVESSGRSWEETYEILLNYHQKLVIEQGDELHRDIVEKEEKLKQLKARKKYVDKIRSQISDTMRYIQRKMMQTSKAVLEKEKIIAEKQKHKEELMKHLEGVLMRSKEWISVAGLARTELTRSVYVCFNNDLQTISIMYTDFCNNKNK</sequence>
<gene>
    <name evidence="1" type="ORF">AOXY_G29910</name>
</gene>
<name>A0AAD8FVJ5_ACIOX</name>